<evidence type="ECO:0000256" key="4">
    <source>
        <dbReference type="ARBA" id="ARBA00022989"/>
    </source>
</evidence>
<reference evidence="8 9" key="1">
    <citation type="submission" date="2024-09" db="EMBL/GenBank/DDBJ databases">
        <authorList>
            <person name="Sun Q."/>
            <person name="Mori K."/>
        </authorList>
    </citation>
    <scope>NUCLEOTIDE SEQUENCE [LARGE SCALE GENOMIC DNA]</scope>
    <source>
        <strain evidence="8 9">JCM 13503</strain>
    </source>
</reference>
<keyword evidence="4 6" id="KW-1133">Transmembrane helix</keyword>
<evidence type="ECO:0000256" key="7">
    <source>
        <dbReference type="SAM" id="SignalP"/>
    </source>
</evidence>
<dbReference type="RefSeq" id="WP_380011514.1">
    <property type="nucleotide sequence ID" value="NZ_JBHLYR010000045.1"/>
</dbReference>
<sequence>MASLAAGLALLGSAQAADLATPAETVRARLADAGLEVSFDRAEAARLVGEARQSFATIAAQWNAADAAATREVKTALNAAAQAAASGDEPALAQARAGAWTALLRAANSGLESSVKAGNAAAARDWLAVREFRVVSPLTRLNADATDAVEALAAARITPEAALKAVRADVLDGYQARFGDALRDLGTSEARGFRTLAAEQQALAQGYFRLLQPAYAAQRSGAQAQALAAELAALPASLGRVQTALEGFRAAPLSDREVRARASQVTRFLALVPVEYGRGVKQNGGQAVVAQEVEVNEASTFLAGSTAALTDIAPLLPDQVAARRLSAGFSALTTALTPQSMTAAVLPPSELGRRVEALLTDTRAALPTDWQKQEAGADLDVVRTQLDAVVAAATAADWQSAETARLDAYALLESGTEARIAVFNPDLKTKLEGLLWNSQKPAGLAALIRAKAPAAEFRATRAELQGVLADVARILGTEVAPAAVATNAGIIVFREGLEAVLILAALMGSLRRAEVVHLRRPMWVGAVGAFGATAATWFVMQRALSLLGRYGEKLEAVVSLVAIGVLLLIMNWFFHQVYWTDRMAGFQKHKHELTHGAGRAMRAQWWGLAVLGFTSIYREGFETVLFLQSLVLQAGAGAVLGGTALGLAAVIGVGVLVFRLQAKLPMKKLLVWTGLLICAVLGVMVGNTVHTLQLVGWLPVHPLPFELPGWAGLWLGLHATWEGVVLQVAAMLAVVGSFYAAEALKERELRAKRSEGRAMTGSAVR</sequence>
<gene>
    <name evidence="8" type="ORF">ACFFLM_14530</name>
</gene>
<keyword evidence="7" id="KW-0732">Signal</keyword>
<dbReference type="InterPro" id="IPR004923">
    <property type="entry name" value="FTR1/Fip1/EfeU"/>
</dbReference>
<feature type="signal peptide" evidence="7">
    <location>
        <begin position="1"/>
        <end position="16"/>
    </location>
</feature>
<feature type="transmembrane region" description="Helical" evidence="6">
    <location>
        <begin position="522"/>
        <end position="540"/>
    </location>
</feature>
<evidence type="ECO:0000256" key="6">
    <source>
        <dbReference type="SAM" id="Phobius"/>
    </source>
</evidence>
<dbReference type="EMBL" id="JBHLYR010000045">
    <property type="protein sequence ID" value="MFB9993186.1"/>
    <property type="molecule type" value="Genomic_DNA"/>
</dbReference>
<evidence type="ECO:0000256" key="2">
    <source>
        <dbReference type="ARBA" id="ARBA00008333"/>
    </source>
</evidence>
<comment type="subcellular location">
    <subcellularLocation>
        <location evidence="1">Membrane</location>
        <topology evidence="1">Multi-pass membrane protein</topology>
    </subcellularLocation>
</comment>
<dbReference type="PANTHER" id="PTHR31632">
    <property type="entry name" value="IRON TRANSPORTER FTH1"/>
    <property type="match status" value="1"/>
</dbReference>
<keyword evidence="3 6" id="KW-0812">Transmembrane</keyword>
<protein>
    <submittedName>
        <fullName evidence="8">FTR1 family protein</fullName>
    </submittedName>
</protein>
<keyword evidence="9" id="KW-1185">Reference proteome</keyword>
<evidence type="ECO:0000313" key="9">
    <source>
        <dbReference type="Proteomes" id="UP001589733"/>
    </source>
</evidence>
<accession>A0ABV6B420</accession>
<feature type="transmembrane region" description="Helical" evidence="6">
    <location>
        <begin position="560"/>
        <end position="579"/>
    </location>
</feature>
<organism evidence="8 9">
    <name type="scientific">Deinococcus oregonensis</name>
    <dbReference type="NCBI Taxonomy" id="1805970"/>
    <lineage>
        <taxon>Bacteria</taxon>
        <taxon>Thermotogati</taxon>
        <taxon>Deinococcota</taxon>
        <taxon>Deinococci</taxon>
        <taxon>Deinococcales</taxon>
        <taxon>Deinococcaceae</taxon>
        <taxon>Deinococcus</taxon>
    </lineage>
</organism>
<dbReference type="Proteomes" id="UP001589733">
    <property type="component" value="Unassembled WGS sequence"/>
</dbReference>
<evidence type="ECO:0000256" key="1">
    <source>
        <dbReference type="ARBA" id="ARBA00004141"/>
    </source>
</evidence>
<feature type="transmembrane region" description="Helical" evidence="6">
    <location>
        <begin position="724"/>
        <end position="744"/>
    </location>
</feature>
<feature type="chain" id="PRO_5045965718" evidence="7">
    <location>
        <begin position="17"/>
        <end position="765"/>
    </location>
</feature>
<evidence type="ECO:0000313" key="8">
    <source>
        <dbReference type="EMBL" id="MFB9993186.1"/>
    </source>
</evidence>
<name>A0ABV6B420_9DEIO</name>
<comment type="similarity">
    <text evidence="2">Belongs to the oxidase-dependent Fe transporter (OFeT) (TC 9.A.10.1) family.</text>
</comment>
<feature type="transmembrane region" description="Helical" evidence="6">
    <location>
        <begin position="630"/>
        <end position="657"/>
    </location>
</feature>
<comment type="caution">
    <text evidence="8">The sequence shown here is derived from an EMBL/GenBank/DDBJ whole genome shotgun (WGS) entry which is preliminary data.</text>
</comment>
<keyword evidence="5 6" id="KW-0472">Membrane</keyword>
<feature type="transmembrane region" description="Helical" evidence="6">
    <location>
        <begin position="669"/>
        <end position="689"/>
    </location>
</feature>
<proteinExistence type="inferred from homology"/>
<dbReference type="PANTHER" id="PTHR31632:SF2">
    <property type="entry name" value="PLASMA MEMBRANE IRON PERMEASE"/>
    <property type="match status" value="1"/>
</dbReference>
<dbReference type="Pfam" id="PF03239">
    <property type="entry name" value="FTR1"/>
    <property type="match status" value="1"/>
</dbReference>
<evidence type="ECO:0000256" key="5">
    <source>
        <dbReference type="ARBA" id="ARBA00023136"/>
    </source>
</evidence>
<evidence type="ECO:0000256" key="3">
    <source>
        <dbReference type="ARBA" id="ARBA00022692"/>
    </source>
</evidence>